<comment type="caution">
    <text evidence="7">The sequence shown here is derived from an EMBL/GenBank/DDBJ whole genome shotgun (WGS) entry which is preliminary data.</text>
</comment>
<comment type="pathway">
    <text evidence="1">Carbohydrate degradation; pentose phosphate pathway; D-glyceraldehyde 3-phosphate and beta-D-fructose 6-phosphate from D-ribose 5-phosphate and D-xylulose 5-phosphate (non-oxidative stage): step 2/3.</text>
</comment>
<dbReference type="GO" id="GO:0004801">
    <property type="term" value="F:transaldolase activity"/>
    <property type="evidence" value="ECO:0007669"/>
    <property type="project" value="UniProtKB-EC"/>
</dbReference>
<organism evidence="7 8">
    <name type="scientific">Potamilus streckersoni</name>
    <dbReference type="NCBI Taxonomy" id="2493646"/>
    <lineage>
        <taxon>Eukaryota</taxon>
        <taxon>Metazoa</taxon>
        <taxon>Spiralia</taxon>
        <taxon>Lophotrochozoa</taxon>
        <taxon>Mollusca</taxon>
        <taxon>Bivalvia</taxon>
        <taxon>Autobranchia</taxon>
        <taxon>Heteroconchia</taxon>
        <taxon>Palaeoheterodonta</taxon>
        <taxon>Unionida</taxon>
        <taxon>Unionoidea</taxon>
        <taxon>Unionidae</taxon>
        <taxon>Ambleminae</taxon>
        <taxon>Lampsilini</taxon>
        <taxon>Potamilus</taxon>
    </lineage>
</organism>
<dbReference type="GO" id="GO:0009052">
    <property type="term" value="P:pentose-phosphate shunt, non-oxidative branch"/>
    <property type="evidence" value="ECO:0007669"/>
    <property type="project" value="TreeGrafter"/>
</dbReference>
<dbReference type="SUPFAM" id="SSF51569">
    <property type="entry name" value="Aldolase"/>
    <property type="match status" value="1"/>
</dbReference>
<name>A0AAE0S3I6_9BIVA</name>
<evidence type="ECO:0000256" key="4">
    <source>
        <dbReference type="ARBA" id="ARBA00022679"/>
    </source>
</evidence>
<dbReference type="GO" id="GO:0005737">
    <property type="term" value="C:cytoplasm"/>
    <property type="evidence" value="ECO:0007669"/>
    <property type="project" value="InterPro"/>
</dbReference>
<evidence type="ECO:0000256" key="1">
    <source>
        <dbReference type="ARBA" id="ARBA00004857"/>
    </source>
</evidence>
<keyword evidence="8" id="KW-1185">Reference proteome</keyword>
<dbReference type="GO" id="GO:0005975">
    <property type="term" value="P:carbohydrate metabolic process"/>
    <property type="evidence" value="ECO:0007669"/>
    <property type="project" value="InterPro"/>
</dbReference>
<dbReference type="InterPro" id="IPR001585">
    <property type="entry name" value="TAL/FSA"/>
</dbReference>
<keyword evidence="4" id="KW-0808">Transferase</keyword>
<gene>
    <name evidence="7" type="ORF">CHS0354_035371</name>
</gene>
<dbReference type="AlphaFoldDB" id="A0AAE0S3I6"/>
<dbReference type="InterPro" id="IPR004730">
    <property type="entry name" value="Transaldolase_1"/>
</dbReference>
<dbReference type="Gene3D" id="3.20.20.70">
    <property type="entry name" value="Aldolase class I"/>
    <property type="match status" value="2"/>
</dbReference>
<dbReference type="Proteomes" id="UP001195483">
    <property type="component" value="Unassembled WGS sequence"/>
</dbReference>
<evidence type="ECO:0000256" key="3">
    <source>
        <dbReference type="ARBA" id="ARBA00013151"/>
    </source>
</evidence>
<sequence length="300" mass="33755">MPQQNSLEELRKLSVIVADTGEISLIKKLKPEDATTNPSLILKAASKEEYQYIIESAVKWAKKRQGSQAELAEDVMDRLAVNFGLEILKYIPGYISTEVDAGLSFNTDATVKRAEKIIRIYESEGIERERILIKIAATWEGACIRTGGGVPDFAVCRRILDWYKEKHKTEQIAPADDPGVEFVRSVYTYYKTHSYQTVVMGASFRNTGEITELAGCDRLTISPALLDELAASQATVPQKLSPSVVSKQPKRKNYNESDFRNEFNDNLMAVEKLAEGIMNFKKDYRTLLNAVSAKYLLNRL</sequence>
<dbReference type="PANTHER" id="PTHR10683:SF18">
    <property type="entry name" value="TRANSALDOLASE"/>
    <property type="match status" value="1"/>
</dbReference>
<proteinExistence type="inferred from homology"/>
<keyword evidence="5" id="KW-0570">Pentose shunt</keyword>
<keyword evidence="6" id="KW-0704">Schiff base</keyword>
<evidence type="ECO:0000256" key="5">
    <source>
        <dbReference type="ARBA" id="ARBA00023126"/>
    </source>
</evidence>
<dbReference type="EC" id="2.2.1.2" evidence="3"/>
<reference evidence="7" key="3">
    <citation type="submission" date="2023-05" db="EMBL/GenBank/DDBJ databases">
        <authorList>
            <person name="Smith C.H."/>
        </authorList>
    </citation>
    <scope>NUCLEOTIDE SEQUENCE</scope>
    <source>
        <strain evidence="7">CHS0354</strain>
        <tissue evidence="7">Mantle</tissue>
    </source>
</reference>
<reference evidence="7" key="2">
    <citation type="journal article" date="2021" name="Genome Biol. Evol.">
        <title>Developing a high-quality reference genome for a parasitic bivalve with doubly uniparental inheritance (Bivalvia: Unionida).</title>
        <authorList>
            <person name="Smith C.H."/>
        </authorList>
    </citation>
    <scope>NUCLEOTIDE SEQUENCE</scope>
    <source>
        <strain evidence="7">CHS0354</strain>
        <tissue evidence="7">Mantle</tissue>
    </source>
</reference>
<accession>A0AAE0S3I6</accession>
<dbReference type="InterPro" id="IPR013785">
    <property type="entry name" value="Aldolase_TIM"/>
</dbReference>
<dbReference type="Pfam" id="PF00923">
    <property type="entry name" value="TAL_FSA"/>
    <property type="match status" value="2"/>
</dbReference>
<evidence type="ECO:0000313" key="8">
    <source>
        <dbReference type="Proteomes" id="UP001195483"/>
    </source>
</evidence>
<evidence type="ECO:0000256" key="2">
    <source>
        <dbReference type="ARBA" id="ARBA00008012"/>
    </source>
</evidence>
<dbReference type="PANTHER" id="PTHR10683">
    <property type="entry name" value="TRANSALDOLASE"/>
    <property type="match status" value="1"/>
</dbReference>
<dbReference type="InterPro" id="IPR018225">
    <property type="entry name" value="Transaldolase_AS"/>
</dbReference>
<dbReference type="PROSITE" id="PS01054">
    <property type="entry name" value="TRANSALDOLASE_1"/>
    <property type="match status" value="1"/>
</dbReference>
<dbReference type="CDD" id="cd00957">
    <property type="entry name" value="Transaldolase_TalAB"/>
    <property type="match status" value="1"/>
</dbReference>
<evidence type="ECO:0000313" key="7">
    <source>
        <dbReference type="EMBL" id="KAK3584290.1"/>
    </source>
</evidence>
<reference evidence="7" key="1">
    <citation type="journal article" date="2021" name="Genome Biol. Evol.">
        <title>A High-Quality Reference Genome for a Parasitic Bivalve with Doubly Uniparental Inheritance (Bivalvia: Unionida).</title>
        <authorList>
            <person name="Smith C.H."/>
        </authorList>
    </citation>
    <scope>NUCLEOTIDE SEQUENCE</scope>
    <source>
        <strain evidence="7">CHS0354</strain>
    </source>
</reference>
<protein>
    <recommendedName>
        <fullName evidence="3">transaldolase</fullName>
        <ecNumber evidence="3">2.2.1.2</ecNumber>
    </recommendedName>
</protein>
<evidence type="ECO:0000256" key="6">
    <source>
        <dbReference type="ARBA" id="ARBA00023270"/>
    </source>
</evidence>
<dbReference type="EMBL" id="JAEAOA010002069">
    <property type="protein sequence ID" value="KAK3584290.1"/>
    <property type="molecule type" value="Genomic_DNA"/>
</dbReference>
<comment type="similarity">
    <text evidence="2">Belongs to the transaldolase family. Type 1 subfamily.</text>
</comment>